<keyword evidence="2" id="KW-0489">Methyltransferase</keyword>
<dbReference type="PANTHER" id="PTHR39963">
    <property type="entry name" value="SLL0983 PROTEIN"/>
    <property type="match status" value="1"/>
</dbReference>
<keyword evidence="2" id="KW-0808">Transferase</keyword>
<dbReference type="GO" id="GO:0032259">
    <property type="term" value="P:methylation"/>
    <property type="evidence" value="ECO:0007669"/>
    <property type="project" value="UniProtKB-KW"/>
</dbReference>
<organism evidence="2">
    <name type="scientific">Woronichinia naegeliana WA131</name>
    <dbReference type="NCBI Taxonomy" id="2824559"/>
    <lineage>
        <taxon>Bacteria</taxon>
        <taxon>Bacillati</taxon>
        <taxon>Cyanobacteriota</taxon>
        <taxon>Cyanophyceae</taxon>
        <taxon>Synechococcales</taxon>
        <taxon>Coelosphaeriaceae</taxon>
        <taxon>Woronichinia</taxon>
    </lineage>
</organism>
<dbReference type="AlphaFoldDB" id="A0A977PYX7"/>
<dbReference type="InterPro" id="IPR008471">
    <property type="entry name" value="MnmC-like_methylTransf"/>
</dbReference>
<dbReference type="PANTHER" id="PTHR39963:SF1">
    <property type="entry name" value="MNMC-LIKE METHYLTRANSFERASE DOMAIN-CONTAINING PROTEIN"/>
    <property type="match status" value="1"/>
</dbReference>
<dbReference type="Proteomes" id="UP001065613">
    <property type="component" value="Chromosome"/>
</dbReference>
<feature type="domain" description="MnmC-like methyltransferase" evidence="1">
    <location>
        <begin position="126"/>
        <end position="221"/>
    </location>
</feature>
<dbReference type="KEGG" id="wna:KA717_09795"/>
<dbReference type="EMBL" id="CP073041">
    <property type="protein sequence ID" value="UXE62950.1"/>
    <property type="molecule type" value="Genomic_DNA"/>
</dbReference>
<reference evidence="2" key="1">
    <citation type="submission" date="2021-04" db="EMBL/GenBank/DDBJ databases">
        <title>Genome sequence of Woronichinia naegeliana from Washington state freshwater lake bloom.</title>
        <authorList>
            <person name="Dreher T.W."/>
        </authorList>
    </citation>
    <scope>NUCLEOTIDE SEQUENCE</scope>
    <source>
        <strain evidence="2">WA131</strain>
    </source>
</reference>
<accession>A0A977PYX7</accession>
<evidence type="ECO:0000259" key="1">
    <source>
        <dbReference type="Pfam" id="PF05430"/>
    </source>
</evidence>
<sequence>MFAPQITEDGSYTFFSEEFQECFHSRSGAKQEAEQKFVQACRLPQLALERSRLFLLDICYGLGYNSAAALAAIWAVNPNCHVTLMALESDPLVPRSAIAHHLLTPWPAPVSTLLAQLALQESLVTPLLTAQLWLGDARQTLPTLQQQGFLADAIFLDPFSPPQCPQLWTVEFLRLVAQCLAPPGYLATYSCAAAVRKALQLTGLKIGPSLQVGRRSPGTLAHWTGIDLTSLSLAEQEHLQTRAAVPYRDPSLTDAAMTIKNRRQQEQASSTLEPSRLWKERWLRNKEIKFK</sequence>
<evidence type="ECO:0000313" key="2">
    <source>
        <dbReference type="EMBL" id="UXE62950.1"/>
    </source>
</evidence>
<gene>
    <name evidence="2" type="ORF">KA717_09795</name>
</gene>
<name>A0A977PYX7_9CYAN</name>
<dbReference type="Pfam" id="PF05430">
    <property type="entry name" value="Methyltransf_30"/>
    <property type="match status" value="1"/>
</dbReference>
<dbReference type="SUPFAM" id="SSF53335">
    <property type="entry name" value="S-adenosyl-L-methionine-dependent methyltransferases"/>
    <property type="match status" value="1"/>
</dbReference>
<dbReference type="Gene3D" id="3.40.50.150">
    <property type="entry name" value="Vaccinia Virus protein VP39"/>
    <property type="match status" value="1"/>
</dbReference>
<dbReference type="InterPro" id="IPR029063">
    <property type="entry name" value="SAM-dependent_MTases_sf"/>
</dbReference>
<dbReference type="GO" id="GO:0016645">
    <property type="term" value="F:oxidoreductase activity, acting on the CH-NH group of donors"/>
    <property type="evidence" value="ECO:0007669"/>
    <property type="project" value="InterPro"/>
</dbReference>
<proteinExistence type="predicted"/>
<protein>
    <submittedName>
        <fullName evidence="2">MnmC family methyltransferase</fullName>
    </submittedName>
</protein>
<dbReference type="GO" id="GO:0008168">
    <property type="term" value="F:methyltransferase activity"/>
    <property type="evidence" value="ECO:0007669"/>
    <property type="project" value="UniProtKB-KW"/>
</dbReference>